<feature type="domain" description="4Fe-4S ferredoxin-type" evidence="6">
    <location>
        <begin position="96"/>
        <end position="125"/>
    </location>
</feature>
<dbReference type="Proteomes" id="UP000294299">
    <property type="component" value="Chromosome NFRAN"/>
</dbReference>
<dbReference type="GO" id="GO:0009060">
    <property type="term" value="P:aerobic respiration"/>
    <property type="evidence" value="ECO:0007669"/>
    <property type="project" value="TreeGrafter"/>
</dbReference>
<evidence type="ECO:0000256" key="5">
    <source>
        <dbReference type="ARBA" id="ARBA00023014"/>
    </source>
</evidence>
<dbReference type="PROSITE" id="PS00198">
    <property type="entry name" value="4FE4S_FER_1"/>
    <property type="match status" value="1"/>
</dbReference>
<dbReference type="Gene3D" id="3.30.70.3270">
    <property type="match status" value="1"/>
</dbReference>
<evidence type="ECO:0000313" key="8">
    <source>
        <dbReference type="Proteomes" id="UP000294299"/>
    </source>
</evidence>
<dbReference type="EMBL" id="LR216287">
    <property type="protein sequence ID" value="VFJ15255.1"/>
    <property type="molecule type" value="Genomic_DNA"/>
</dbReference>
<protein>
    <submittedName>
        <fullName evidence="7">NADH-quinone oxidoreductase subunit I</fullName>
        <ecNumber evidence="7">1.6.5.11</ecNumber>
    </submittedName>
</protein>
<keyword evidence="7" id="KW-0560">Oxidoreductase</keyword>
<evidence type="ECO:0000259" key="6">
    <source>
        <dbReference type="PROSITE" id="PS51379"/>
    </source>
</evidence>
<evidence type="ECO:0000256" key="1">
    <source>
        <dbReference type="ARBA" id="ARBA00022485"/>
    </source>
</evidence>
<dbReference type="GO" id="GO:0051539">
    <property type="term" value="F:4 iron, 4 sulfur cluster binding"/>
    <property type="evidence" value="ECO:0007669"/>
    <property type="project" value="UniProtKB-KW"/>
</dbReference>
<evidence type="ECO:0000256" key="3">
    <source>
        <dbReference type="ARBA" id="ARBA00022737"/>
    </source>
</evidence>
<accession>A0A484IHW8</accession>
<dbReference type="PANTHER" id="PTHR10849:SF35">
    <property type="entry name" value="FORMATE HYDROGENLYASE SUBUNIT 6-RELATED"/>
    <property type="match status" value="1"/>
</dbReference>
<keyword evidence="2" id="KW-0479">Metal-binding</keyword>
<dbReference type="GO" id="GO:0016020">
    <property type="term" value="C:membrane"/>
    <property type="evidence" value="ECO:0007669"/>
    <property type="project" value="InterPro"/>
</dbReference>
<dbReference type="GO" id="GO:0046872">
    <property type="term" value="F:metal ion binding"/>
    <property type="evidence" value="ECO:0007669"/>
    <property type="project" value="UniProtKB-KW"/>
</dbReference>
<dbReference type="PANTHER" id="PTHR10849">
    <property type="entry name" value="NADH DEHYDROGENASE UBIQUINONE IRON-SULFUR PROTEIN 8, MITOCHONDRIAL"/>
    <property type="match status" value="1"/>
</dbReference>
<reference evidence="7 8" key="1">
    <citation type="submission" date="2019-02" db="EMBL/GenBank/DDBJ databases">
        <authorList>
            <person name="Lehtovirta-Morley E L."/>
        </authorList>
    </citation>
    <scope>NUCLEOTIDE SEQUENCE [LARGE SCALE GENOMIC DNA]</scope>
    <source>
        <strain evidence="7">NFRAN1</strain>
    </source>
</reference>
<dbReference type="InterPro" id="IPR017896">
    <property type="entry name" value="4Fe4S_Fe-S-bd"/>
</dbReference>
<dbReference type="GO" id="GO:0003954">
    <property type="term" value="F:NADH dehydrogenase activity"/>
    <property type="evidence" value="ECO:0007669"/>
    <property type="project" value="TreeGrafter"/>
</dbReference>
<dbReference type="RefSeq" id="WP_134485225.1">
    <property type="nucleotide sequence ID" value="NZ_LR216287.1"/>
</dbReference>
<dbReference type="Pfam" id="PF12838">
    <property type="entry name" value="Fer4_7"/>
    <property type="match status" value="1"/>
</dbReference>
<dbReference type="KEGG" id="nfn:NFRAN_2932"/>
<dbReference type="GeneID" id="39422043"/>
<keyword evidence="1" id="KW-0004">4Fe-4S</keyword>
<dbReference type="OrthoDB" id="23833at2157"/>
<evidence type="ECO:0000256" key="4">
    <source>
        <dbReference type="ARBA" id="ARBA00023004"/>
    </source>
</evidence>
<name>A0A484IHW8_9ARCH</name>
<keyword evidence="4" id="KW-0408">Iron</keyword>
<sequence length="166" mass="18608">MNTATGFIKALESGTKHVVMKRFTFRFPQEKLKFTGDGYQFDPKKGVGIAGIRGRHILFHDKCTGCQLCAIACEGIAEAITMAKVDEQWKQNKKSIMPQIDYGKCVFCGLCVDACPFYALYMTDDFELSSYSKTHLIYTPAQLAVKPKYDGDVEIKIGKRGAYHGR</sequence>
<keyword evidence="8" id="KW-1185">Reference proteome</keyword>
<evidence type="ECO:0000313" key="7">
    <source>
        <dbReference type="EMBL" id="VFJ15255.1"/>
    </source>
</evidence>
<keyword evidence="3" id="KW-0677">Repeat</keyword>
<evidence type="ECO:0000256" key="2">
    <source>
        <dbReference type="ARBA" id="ARBA00022723"/>
    </source>
</evidence>
<keyword evidence="5" id="KW-0411">Iron-sulfur</keyword>
<dbReference type="EC" id="1.6.5.11" evidence="7"/>
<gene>
    <name evidence="7" type="primary">nuoI</name>
    <name evidence="7" type="ORF">NFRAN_2932</name>
</gene>
<dbReference type="SUPFAM" id="SSF54862">
    <property type="entry name" value="4Fe-4S ferredoxins"/>
    <property type="match status" value="1"/>
</dbReference>
<dbReference type="AlphaFoldDB" id="A0A484IHW8"/>
<proteinExistence type="predicted"/>
<dbReference type="PROSITE" id="PS51379">
    <property type="entry name" value="4FE4S_FER_2"/>
    <property type="match status" value="2"/>
</dbReference>
<feature type="domain" description="4Fe-4S ferredoxin-type" evidence="6">
    <location>
        <begin position="54"/>
        <end position="85"/>
    </location>
</feature>
<dbReference type="InterPro" id="IPR010226">
    <property type="entry name" value="NADH_quinone_OxRdtase_chainI"/>
</dbReference>
<organism evidence="7 8">
    <name type="scientific">Candidatus Nitrosocosmicus franklandianus</name>
    <dbReference type="NCBI Taxonomy" id="1798806"/>
    <lineage>
        <taxon>Archaea</taxon>
        <taxon>Nitrososphaerota</taxon>
        <taxon>Nitrososphaeria</taxon>
        <taxon>Nitrososphaerales</taxon>
        <taxon>Nitrososphaeraceae</taxon>
        <taxon>Candidatus Nitrosocosmicus</taxon>
    </lineage>
</organism>
<dbReference type="InterPro" id="IPR017900">
    <property type="entry name" value="4Fe4S_Fe_S_CS"/>
</dbReference>